<dbReference type="RefSeq" id="XP_023273433.1">
    <property type="nucleotide sequence ID" value="XM_023417665.1"/>
</dbReference>
<keyword evidence="2" id="KW-0472">Membrane</keyword>
<dbReference type="InterPro" id="IPR013783">
    <property type="entry name" value="Ig-like_fold"/>
</dbReference>
<dbReference type="GeneTree" id="ENSGT00940000158231"/>
<feature type="signal peptide" evidence="3">
    <location>
        <begin position="1"/>
        <end position="19"/>
    </location>
</feature>
<feature type="region of interest" description="Disordered" evidence="1">
    <location>
        <begin position="486"/>
        <end position="506"/>
    </location>
</feature>
<feature type="compositionally biased region" description="Acidic residues" evidence="1">
    <location>
        <begin position="488"/>
        <end position="498"/>
    </location>
</feature>
<dbReference type="PANTHER" id="PTHR20859">
    <property type="entry name" value="INTERFERON/INTERLEUKIN RECEPTOR"/>
    <property type="match status" value="1"/>
</dbReference>
<dbReference type="AlphaFoldDB" id="A0A3B4WGG0"/>
<name>A0A3B4WGG0_SERLL</name>
<accession>A0A3B4WGG0</accession>
<evidence type="ECO:0000313" key="6">
    <source>
        <dbReference type="Proteomes" id="UP000261360"/>
    </source>
</evidence>
<evidence type="ECO:0000259" key="4">
    <source>
        <dbReference type="PROSITE" id="PS50853"/>
    </source>
</evidence>
<organism evidence="5 6">
    <name type="scientific">Seriola lalandi dorsalis</name>
    <dbReference type="NCBI Taxonomy" id="1841481"/>
    <lineage>
        <taxon>Eukaryota</taxon>
        <taxon>Metazoa</taxon>
        <taxon>Chordata</taxon>
        <taxon>Craniata</taxon>
        <taxon>Vertebrata</taxon>
        <taxon>Euteleostomi</taxon>
        <taxon>Actinopterygii</taxon>
        <taxon>Neopterygii</taxon>
        <taxon>Teleostei</taxon>
        <taxon>Neoteleostei</taxon>
        <taxon>Acanthomorphata</taxon>
        <taxon>Carangaria</taxon>
        <taxon>Carangiformes</taxon>
        <taxon>Carangidae</taxon>
        <taxon>Seriola</taxon>
    </lineage>
</organism>
<feature type="chain" id="PRO_5017294737" evidence="3">
    <location>
        <begin position="20"/>
        <end position="506"/>
    </location>
</feature>
<dbReference type="Ensembl" id="ENSSLDT00000003713.1">
    <property type="protein sequence ID" value="ENSSLDP00000003589.1"/>
    <property type="gene ID" value="ENSSLDG00000002830.1"/>
</dbReference>
<protein>
    <submittedName>
        <fullName evidence="5">Interferon lambda receptor 1-like</fullName>
    </submittedName>
</protein>
<reference evidence="5" key="2">
    <citation type="submission" date="2025-09" db="UniProtKB">
        <authorList>
            <consortium name="Ensembl"/>
        </authorList>
    </citation>
    <scope>IDENTIFICATION</scope>
</reference>
<proteinExistence type="predicted"/>
<feature type="region of interest" description="Disordered" evidence="1">
    <location>
        <begin position="381"/>
        <end position="418"/>
    </location>
</feature>
<keyword evidence="2" id="KW-1133">Transmembrane helix</keyword>
<dbReference type="Gene3D" id="2.60.40.10">
    <property type="entry name" value="Immunoglobulins"/>
    <property type="match status" value="2"/>
</dbReference>
<dbReference type="Pfam" id="PF09294">
    <property type="entry name" value="Interfer-bind"/>
    <property type="match status" value="1"/>
</dbReference>
<dbReference type="InterPro" id="IPR050650">
    <property type="entry name" value="Type-II_Cytokine-TF_Rcpt"/>
</dbReference>
<dbReference type="SUPFAM" id="SSF49265">
    <property type="entry name" value="Fibronectin type III"/>
    <property type="match status" value="2"/>
</dbReference>
<keyword evidence="6" id="KW-1185">Reference proteome</keyword>
<dbReference type="CDD" id="cd00063">
    <property type="entry name" value="FN3"/>
    <property type="match status" value="2"/>
</dbReference>
<dbReference type="Proteomes" id="UP000261360">
    <property type="component" value="Unplaced"/>
</dbReference>
<feature type="region of interest" description="Disordered" evidence="1">
    <location>
        <begin position="273"/>
        <end position="308"/>
    </location>
</feature>
<evidence type="ECO:0000256" key="2">
    <source>
        <dbReference type="SAM" id="Phobius"/>
    </source>
</evidence>
<evidence type="ECO:0000313" key="5">
    <source>
        <dbReference type="Ensembl" id="ENSSLDP00000003589.1"/>
    </source>
</evidence>
<feature type="transmembrane region" description="Helical" evidence="2">
    <location>
        <begin position="218"/>
        <end position="241"/>
    </location>
</feature>
<dbReference type="PANTHER" id="PTHR20859:SF53">
    <property type="entry name" value="INTERLEUKIN-22 RECEPTOR SUBUNIT ALPHA-1"/>
    <property type="match status" value="1"/>
</dbReference>
<dbReference type="STRING" id="1841481.ENSSLDP00000003589"/>
<dbReference type="GO" id="GO:0004896">
    <property type="term" value="F:cytokine receptor activity"/>
    <property type="evidence" value="ECO:0007669"/>
    <property type="project" value="TreeGrafter"/>
</dbReference>
<evidence type="ECO:0000256" key="3">
    <source>
        <dbReference type="SAM" id="SignalP"/>
    </source>
</evidence>
<evidence type="ECO:0000256" key="1">
    <source>
        <dbReference type="SAM" id="MobiDB-lite"/>
    </source>
</evidence>
<dbReference type="InterPro" id="IPR015373">
    <property type="entry name" value="Interferon/interleukin_rcp_dom"/>
</dbReference>
<dbReference type="PROSITE" id="PS50853">
    <property type="entry name" value="FN3"/>
    <property type="match status" value="1"/>
</dbReference>
<keyword evidence="3" id="KW-0732">Signal</keyword>
<dbReference type="InterPro" id="IPR036116">
    <property type="entry name" value="FN3_sf"/>
</dbReference>
<reference evidence="5" key="1">
    <citation type="submission" date="2025-08" db="UniProtKB">
        <authorList>
            <consortium name="Ensembl"/>
        </authorList>
    </citation>
    <scope>IDENTIFICATION</scope>
</reference>
<dbReference type="SMART" id="SM00060">
    <property type="entry name" value="FN3"/>
    <property type="match status" value="2"/>
</dbReference>
<sequence length="506" mass="56305">MNCFPPGLFLMSLLHSVLGSLPAPVNVTVNSVNFQHVLRWDPAPGTPPGTEYNIFKRLQGKKRRKVLNSTTASLKLKLHNERTYYLSVQASYNQTLSPESHNICFTPYKDTKIGPPEVSLAGCGNCIKMNMSLLEPDSSTGIEDINKYYDVHFTVKWRREGHSVMSLETRNKSFTLDNLQEGMEYCVQVHTHIRLNGNTQPSTWECILTGPVEHRGPFVIGIVAALLIILLGLLMTSVFCLQYTGLICTVKATLPRAIIMVLNQGYTLTPNRTIPDSVSISSEKDKQRNHTSPTMPHPNEDEDEEEEEGLNVYMDRDAQLSSGESLPWGSGNVPMNSELGAPVDCGSLTKTLSAEMEVPDAQHEVGIPHRGLDEDETKAKVSVMPEDSQTGVQGHVTGEKEEEEEKEEEMKQEVFDSSGNINLFSVTLAALDAGEKEEEEQNARDSLTDLLRLGDLEAGQLTVQHTDSQTDYQNTHGAGYIRTCETQHEEEEEEEEETFSGYMAHT</sequence>
<keyword evidence="2" id="KW-0812">Transmembrane</keyword>
<dbReference type="InterPro" id="IPR003961">
    <property type="entry name" value="FN3_dom"/>
</dbReference>
<dbReference type="GeneID" id="111663459"/>
<dbReference type="Pfam" id="PF01108">
    <property type="entry name" value="Tissue_fac"/>
    <property type="match status" value="1"/>
</dbReference>
<dbReference type="GO" id="GO:0005886">
    <property type="term" value="C:plasma membrane"/>
    <property type="evidence" value="ECO:0007669"/>
    <property type="project" value="TreeGrafter"/>
</dbReference>
<feature type="domain" description="Fibronectin type-III" evidence="4">
    <location>
        <begin position="21"/>
        <end position="110"/>
    </location>
</feature>